<feature type="region of interest" description="Disordered" evidence="1">
    <location>
        <begin position="1"/>
        <end position="32"/>
    </location>
</feature>
<evidence type="ECO:0000313" key="2">
    <source>
        <dbReference type="EMBL" id="GAG34234.1"/>
    </source>
</evidence>
<reference evidence="2" key="1">
    <citation type="journal article" date="2014" name="Front. Microbiol.">
        <title>High frequency of phylogenetically diverse reductive dehalogenase-homologous genes in deep subseafloor sedimentary metagenomes.</title>
        <authorList>
            <person name="Kawai M."/>
            <person name="Futagami T."/>
            <person name="Toyoda A."/>
            <person name="Takaki Y."/>
            <person name="Nishi S."/>
            <person name="Hori S."/>
            <person name="Arai W."/>
            <person name="Tsubouchi T."/>
            <person name="Morono Y."/>
            <person name="Uchiyama I."/>
            <person name="Ito T."/>
            <person name="Fujiyama A."/>
            <person name="Inagaki F."/>
            <person name="Takami H."/>
        </authorList>
    </citation>
    <scope>NUCLEOTIDE SEQUENCE</scope>
    <source>
        <strain evidence="2">Expedition CK06-06</strain>
    </source>
</reference>
<dbReference type="AlphaFoldDB" id="X0WTC6"/>
<comment type="caution">
    <text evidence="2">The sequence shown here is derived from an EMBL/GenBank/DDBJ whole genome shotgun (WGS) entry which is preliminary data.</text>
</comment>
<protein>
    <submittedName>
        <fullName evidence="2">Uncharacterized protein</fullName>
    </submittedName>
</protein>
<organism evidence="2">
    <name type="scientific">marine sediment metagenome</name>
    <dbReference type="NCBI Taxonomy" id="412755"/>
    <lineage>
        <taxon>unclassified sequences</taxon>
        <taxon>metagenomes</taxon>
        <taxon>ecological metagenomes</taxon>
    </lineage>
</organism>
<feature type="non-terminal residue" evidence="2">
    <location>
        <position position="32"/>
    </location>
</feature>
<name>X0WTC6_9ZZZZ</name>
<accession>X0WTC6</accession>
<sequence>MRSMGSPLSYVVAPPTYGNGGGYQGNGIYSPE</sequence>
<gene>
    <name evidence="2" type="ORF">S01H1_65074</name>
</gene>
<proteinExistence type="predicted"/>
<evidence type="ECO:0000256" key="1">
    <source>
        <dbReference type="SAM" id="MobiDB-lite"/>
    </source>
</evidence>
<dbReference type="EMBL" id="BARS01042938">
    <property type="protein sequence ID" value="GAG34234.1"/>
    <property type="molecule type" value="Genomic_DNA"/>
</dbReference>